<feature type="transmembrane region" description="Helical" evidence="1">
    <location>
        <begin position="242"/>
        <end position="264"/>
    </location>
</feature>
<proteinExistence type="predicted"/>
<feature type="transmembrane region" description="Helical" evidence="1">
    <location>
        <begin position="105"/>
        <end position="126"/>
    </location>
</feature>
<protein>
    <submittedName>
        <fullName evidence="2">Uncharacterized protein</fullName>
    </submittedName>
</protein>
<dbReference type="Proteomes" id="UP001187682">
    <property type="component" value="Unassembled WGS sequence"/>
</dbReference>
<comment type="caution">
    <text evidence="2">The sequence shown here is derived from an EMBL/GenBank/DDBJ whole genome shotgun (WGS) entry which is preliminary data.</text>
</comment>
<keyword evidence="3" id="KW-1185">Reference proteome</keyword>
<dbReference type="EMBL" id="ONZQ02000005">
    <property type="protein sequence ID" value="SPO01917.1"/>
    <property type="molecule type" value="Genomic_DNA"/>
</dbReference>
<keyword evidence="1" id="KW-0812">Transmembrane</keyword>
<feature type="transmembrane region" description="Helical" evidence="1">
    <location>
        <begin position="199"/>
        <end position="221"/>
    </location>
</feature>
<feature type="transmembrane region" description="Helical" evidence="1">
    <location>
        <begin position="56"/>
        <end position="77"/>
    </location>
</feature>
<evidence type="ECO:0000313" key="2">
    <source>
        <dbReference type="EMBL" id="SPO01917.1"/>
    </source>
</evidence>
<reference evidence="2" key="1">
    <citation type="submission" date="2018-03" db="EMBL/GenBank/DDBJ databases">
        <authorList>
            <person name="Guldener U."/>
        </authorList>
    </citation>
    <scope>NUCLEOTIDE SEQUENCE</scope>
</reference>
<keyword evidence="1" id="KW-1133">Transmembrane helix</keyword>
<evidence type="ECO:0000313" key="3">
    <source>
        <dbReference type="Proteomes" id="UP001187682"/>
    </source>
</evidence>
<feature type="transmembrane region" description="Helical" evidence="1">
    <location>
        <begin position="146"/>
        <end position="166"/>
    </location>
</feature>
<gene>
    <name evidence="2" type="ORF">DNG_04590</name>
</gene>
<dbReference type="AlphaFoldDB" id="A0AAE8MZ85"/>
<accession>A0AAE8MZ85</accession>
<sequence>MSTIELLSLEDLDFGANRPMWAAWLATMNVLLQGQDDLKLLLGDFKTAIEFGSLDGFVSAAMLMSMAVIVAVIYISAKGTKTRKTIALSEKLMLMLNDSAGAYDMILSLIASSFSVFPVLVFNILLSTRDRGAPGDKGHRKSHRVWIRRVGLLVIWALLVAVVVLSPRGNLDYDDRHNKEQYANFDPCNKRGGTTYWRAMNVALGLAIGPPVLWLAITLFIETGFGSKAVMSRPWVPAFWRFWDLGIAWSCMGIMWGLLVYFGGMEYGLNTKLPSAYEVKSTKWDLHQSYPSGDVRIAGRNENYDGLPLLKMCTSAGMTDVQTEQLGAQRT</sequence>
<evidence type="ECO:0000256" key="1">
    <source>
        <dbReference type="SAM" id="Phobius"/>
    </source>
</evidence>
<keyword evidence="1" id="KW-0472">Membrane</keyword>
<name>A0AAE8MZ85_9PEZI</name>
<organism evidence="2 3">
    <name type="scientific">Cephalotrichum gorgonifer</name>
    <dbReference type="NCBI Taxonomy" id="2041049"/>
    <lineage>
        <taxon>Eukaryota</taxon>
        <taxon>Fungi</taxon>
        <taxon>Dikarya</taxon>
        <taxon>Ascomycota</taxon>
        <taxon>Pezizomycotina</taxon>
        <taxon>Sordariomycetes</taxon>
        <taxon>Hypocreomycetidae</taxon>
        <taxon>Microascales</taxon>
        <taxon>Microascaceae</taxon>
        <taxon>Cephalotrichum</taxon>
    </lineage>
</organism>